<dbReference type="Proteomes" id="UP000075321">
    <property type="component" value="Unassembled WGS sequence"/>
</dbReference>
<accession>A0A151AJE9</accession>
<organism evidence="1 2">
    <name type="scientific">Halalkalicoccus paucihalophilus</name>
    <dbReference type="NCBI Taxonomy" id="1008153"/>
    <lineage>
        <taxon>Archaea</taxon>
        <taxon>Methanobacteriati</taxon>
        <taxon>Methanobacteriota</taxon>
        <taxon>Stenosarchaea group</taxon>
        <taxon>Halobacteria</taxon>
        <taxon>Halobacteriales</taxon>
        <taxon>Halococcaceae</taxon>
        <taxon>Halalkalicoccus</taxon>
    </lineage>
</organism>
<evidence type="ECO:0000313" key="1">
    <source>
        <dbReference type="EMBL" id="KYH27722.1"/>
    </source>
</evidence>
<proteinExistence type="predicted"/>
<reference evidence="1 2" key="1">
    <citation type="submission" date="2016-02" db="EMBL/GenBank/DDBJ databases">
        <title>Genome sequence of Halalkalicoccus paucihalophilus DSM 24557.</title>
        <authorList>
            <person name="Poehlein A."/>
            <person name="Daniel R."/>
        </authorList>
    </citation>
    <scope>NUCLEOTIDE SEQUENCE [LARGE SCALE GENOMIC DNA]</scope>
    <source>
        <strain evidence="1 2">DSM 24557</strain>
    </source>
</reference>
<evidence type="ECO:0000313" key="2">
    <source>
        <dbReference type="Proteomes" id="UP000075321"/>
    </source>
</evidence>
<dbReference type="EMBL" id="LTAZ01000001">
    <property type="protein sequence ID" value="KYH27722.1"/>
    <property type="molecule type" value="Genomic_DNA"/>
</dbReference>
<comment type="caution">
    <text evidence="1">The sequence shown here is derived from an EMBL/GenBank/DDBJ whole genome shotgun (WGS) entry which is preliminary data.</text>
</comment>
<keyword evidence="2" id="KW-1185">Reference proteome</keyword>
<gene>
    <name evidence="1" type="ORF">HAPAU_03900</name>
</gene>
<name>A0A151AJE9_9EURY</name>
<dbReference type="AlphaFoldDB" id="A0A151AJE9"/>
<sequence>MLTDDELAGICDLFGALTREEFERARSELAYRQGEEPGPEGRIEEARSAYALVEHEGLVLAGPAAFPTLPEGASDLPHILDVPEREVDREAAGKTVLRRLSAEDDPDLAREVSYDLEAWAPVDASAVRDDEQERL</sequence>
<dbReference type="PATRIC" id="fig|1008153.3.peg.394"/>
<protein>
    <submittedName>
        <fullName evidence="1">Uncharacterized protein</fullName>
    </submittedName>
</protein>
<dbReference type="RefSeq" id="WP_066378836.1">
    <property type="nucleotide sequence ID" value="NZ_LTAZ01000001.1"/>
</dbReference>
<dbReference type="OrthoDB" id="214610at2157"/>
<dbReference type="InterPro" id="IPR055533">
    <property type="entry name" value="DUF7109"/>
</dbReference>
<dbReference type="Pfam" id="PF23421">
    <property type="entry name" value="DUF7109"/>
    <property type="match status" value="1"/>
</dbReference>